<name>A0ABS2DFQ3_9BACI</name>
<sequence>MTERKVQATLTISCDIVIDDTIKKNIEESYSRSLNDKEIANKLLYAFLNPKIDLFNEPDLVDGQWDMVCEFKGRFSDFSLDIEE</sequence>
<reference evidence="1 2" key="1">
    <citation type="submission" date="2021-02" db="EMBL/GenBank/DDBJ databases">
        <title>Bacillus sp. RD4P76, an endophyte from a halophyte.</title>
        <authorList>
            <person name="Sun J.-Q."/>
        </authorList>
    </citation>
    <scope>NUCLEOTIDE SEQUENCE [LARGE SCALE GENOMIC DNA]</scope>
    <source>
        <strain evidence="1 2">RD4P76</strain>
    </source>
</reference>
<accession>A0ABS2DFQ3</accession>
<gene>
    <name evidence="1" type="ORF">JR050_06260</name>
</gene>
<keyword evidence="2" id="KW-1185">Reference proteome</keyword>
<dbReference type="Proteomes" id="UP001518925">
    <property type="component" value="Unassembled WGS sequence"/>
</dbReference>
<comment type="caution">
    <text evidence="1">The sequence shown here is derived from an EMBL/GenBank/DDBJ whole genome shotgun (WGS) entry which is preliminary data.</text>
</comment>
<dbReference type="EMBL" id="JAFELM010000021">
    <property type="protein sequence ID" value="MBM6617277.1"/>
    <property type="molecule type" value="Genomic_DNA"/>
</dbReference>
<proteinExistence type="predicted"/>
<dbReference type="RefSeq" id="WP_204202656.1">
    <property type="nucleotide sequence ID" value="NZ_JAFELM010000021.1"/>
</dbReference>
<evidence type="ECO:0000313" key="2">
    <source>
        <dbReference type="Proteomes" id="UP001518925"/>
    </source>
</evidence>
<protein>
    <submittedName>
        <fullName evidence="1">Uncharacterized protein</fullName>
    </submittedName>
</protein>
<organism evidence="1 2">
    <name type="scientific">Bacillus suaedaesalsae</name>
    <dbReference type="NCBI Taxonomy" id="2810349"/>
    <lineage>
        <taxon>Bacteria</taxon>
        <taxon>Bacillati</taxon>
        <taxon>Bacillota</taxon>
        <taxon>Bacilli</taxon>
        <taxon>Bacillales</taxon>
        <taxon>Bacillaceae</taxon>
        <taxon>Bacillus</taxon>
    </lineage>
</organism>
<evidence type="ECO:0000313" key="1">
    <source>
        <dbReference type="EMBL" id="MBM6617277.1"/>
    </source>
</evidence>